<dbReference type="RefSeq" id="WP_071083739.1">
    <property type="nucleotide sequence ID" value="NZ_MBLM01000108.1"/>
</dbReference>
<accession>A0A1S1QYZ9</accession>
<gene>
    <name evidence="1" type="ORF">CC117_02910</name>
</gene>
<sequence>MTATGASTPGIPALTDAEHDLVDHYLALIDRVAAVCPASGPRPTYSLLLGAQALVSEAVRLRTAAELMFERGEREIHASTLAQALQALDGERRCQRVRLPATPAAPHGNIEPP</sequence>
<proteinExistence type="predicted"/>
<dbReference type="OrthoDB" id="3388185at2"/>
<reference evidence="2" key="1">
    <citation type="submission" date="2016-07" db="EMBL/GenBank/DDBJ databases">
        <title>Sequence Frankia sp. strain CcI1.17.</title>
        <authorList>
            <person name="Ghodhbane-Gtari F."/>
            <person name="Swanson E."/>
            <person name="Gueddou A."/>
            <person name="Morris K."/>
            <person name="Hezbri K."/>
            <person name="Ktari A."/>
            <person name="Nouioui I."/>
            <person name="Abebe-Akele F."/>
            <person name="Simpson S."/>
            <person name="Thomas K."/>
            <person name="Gtari M."/>
            <person name="Tisa L.S."/>
            <person name="Hurst S."/>
        </authorList>
    </citation>
    <scope>NUCLEOTIDE SEQUENCE [LARGE SCALE GENOMIC DNA]</scope>
    <source>
        <strain evidence="2">Cc1.17</strain>
    </source>
</reference>
<evidence type="ECO:0000313" key="2">
    <source>
        <dbReference type="Proteomes" id="UP000179627"/>
    </source>
</evidence>
<comment type="caution">
    <text evidence="1">The sequence shown here is derived from an EMBL/GenBank/DDBJ whole genome shotgun (WGS) entry which is preliminary data.</text>
</comment>
<keyword evidence="2" id="KW-1185">Reference proteome</keyword>
<dbReference type="EMBL" id="MBLM01000108">
    <property type="protein sequence ID" value="OHV38701.1"/>
    <property type="molecule type" value="Genomic_DNA"/>
</dbReference>
<dbReference type="AlphaFoldDB" id="A0A1S1QYZ9"/>
<evidence type="ECO:0000313" key="1">
    <source>
        <dbReference type="EMBL" id="OHV38701.1"/>
    </source>
</evidence>
<organism evidence="1 2">
    <name type="scientific">Parafrankia colletiae</name>
    <dbReference type="NCBI Taxonomy" id="573497"/>
    <lineage>
        <taxon>Bacteria</taxon>
        <taxon>Bacillati</taxon>
        <taxon>Actinomycetota</taxon>
        <taxon>Actinomycetes</taxon>
        <taxon>Frankiales</taxon>
        <taxon>Frankiaceae</taxon>
        <taxon>Parafrankia</taxon>
    </lineage>
</organism>
<name>A0A1S1QYZ9_9ACTN</name>
<dbReference type="Proteomes" id="UP000179627">
    <property type="component" value="Unassembled WGS sequence"/>
</dbReference>
<protein>
    <submittedName>
        <fullName evidence="1">Uncharacterized protein</fullName>
    </submittedName>
</protein>